<name>A0A0N4ZKY2_PARTI</name>
<organism evidence="2 3">
    <name type="scientific">Parastrongyloides trichosuri</name>
    <name type="common">Possum-specific nematode worm</name>
    <dbReference type="NCBI Taxonomy" id="131310"/>
    <lineage>
        <taxon>Eukaryota</taxon>
        <taxon>Metazoa</taxon>
        <taxon>Ecdysozoa</taxon>
        <taxon>Nematoda</taxon>
        <taxon>Chromadorea</taxon>
        <taxon>Rhabditida</taxon>
        <taxon>Tylenchina</taxon>
        <taxon>Panagrolaimomorpha</taxon>
        <taxon>Strongyloidoidea</taxon>
        <taxon>Strongyloididae</taxon>
        <taxon>Parastrongyloides</taxon>
    </lineage>
</organism>
<feature type="compositionally biased region" description="Low complexity" evidence="1">
    <location>
        <begin position="157"/>
        <end position="167"/>
    </location>
</feature>
<dbReference type="WBParaSite" id="PTRK_0000876500.1">
    <property type="protein sequence ID" value="PTRK_0000876500.1"/>
    <property type="gene ID" value="PTRK_0000876500"/>
</dbReference>
<evidence type="ECO:0000256" key="1">
    <source>
        <dbReference type="SAM" id="MobiDB-lite"/>
    </source>
</evidence>
<reference evidence="3" key="1">
    <citation type="submission" date="2017-02" db="UniProtKB">
        <authorList>
            <consortium name="WormBaseParasite"/>
        </authorList>
    </citation>
    <scope>IDENTIFICATION</scope>
</reference>
<accession>A0A0N4ZKY2</accession>
<feature type="region of interest" description="Disordered" evidence="1">
    <location>
        <begin position="157"/>
        <end position="176"/>
    </location>
</feature>
<protein>
    <submittedName>
        <fullName evidence="3">ShKT domain-containing protein</fullName>
    </submittedName>
</protein>
<keyword evidence="2" id="KW-1185">Reference proteome</keyword>
<evidence type="ECO:0000313" key="3">
    <source>
        <dbReference type="WBParaSite" id="PTRK_0000876500.1"/>
    </source>
</evidence>
<dbReference type="AlphaFoldDB" id="A0A0N4ZKY2"/>
<evidence type="ECO:0000313" key="2">
    <source>
        <dbReference type="Proteomes" id="UP000038045"/>
    </source>
</evidence>
<dbReference type="Proteomes" id="UP000038045">
    <property type="component" value="Unplaced"/>
</dbReference>
<sequence length="221" mass="23604">MLYKIIFFIASVYVKDIYSVGLLEGCFSTSDCTVGIKPACLEVTGWRLCVEQCNAGVESIQCGGTRACNSNSTDADGSVISSCVTEDINCVSSDECSGGEICSPYSLACIPPIKSTTLLLTTTTAGPLTSTNSVDNTLTPVGITTVNPYSSTKVSDKTTTSIETTSTNPKSSPGTCHKKCIDPKSFKEHQCSKMGDSCKKRYSGKFMRQHCVKNCGFCKKH</sequence>
<proteinExistence type="predicted"/>